<evidence type="ECO:0000313" key="2">
    <source>
        <dbReference type="EMBL" id="TBO30307.1"/>
    </source>
</evidence>
<dbReference type="AlphaFoldDB" id="A0A4Q9GXH3"/>
<dbReference type="OrthoDB" id="9763949at2"/>
<dbReference type="GO" id="GO:0097175">
    <property type="term" value="P:1,6-anhydro-N-acetyl-beta-muramic acid catabolic process"/>
    <property type="evidence" value="ECO:0007669"/>
    <property type="project" value="UniProtKB-UniRule"/>
</dbReference>
<dbReference type="GO" id="GO:0006040">
    <property type="term" value="P:amino sugar metabolic process"/>
    <property type="evidence" value="ECO:0007669"/>
    <property type="project" value="InterPro"/>
</dbReference>
<dbReference type="SUPFAM" id="SSF53067">
    <property type="entry name" value="Actin-like ATPase domain"/>
    <property type="match status" value="1"/>
</dbReference>
<feature type="binding site" evidence="1">
    <location>
        <begin position="13"/>
        <end position="20"/>
    </location>
    <ligand>
        <name>ATP</name>
        <dbReference type="ChEBI" id="CHEBI:30616"/>
    </ligand>
</feature>
<comment type="pathway">
    <text evidence="1">Amino-sugar metabolism; 1,6-anhydro-N-acetylmuramate degradation.</text>
</comment>
<dbReference type="GO" id="GO:0005524">
    <property type="term" value="F:ATP binding"/>
    <property type="evidence" value="ECO:0007669"/>
    <property type="project" value="UniProtKB-UniRule"/>
</dbReference>
<keyword evidence="3" id="KW-1185">Reference proteome</keyword>
<dbReference type="GO" id="GO:0016773">
    <property type="term" value="F:phosphotransferase activity, alcohol group as acceptor"/>
    <property type="evidence" value="ECO:0007669"/>
    <property type="project" value="UniProtKB-UniRule"/>
</dbReference>
<dbReference type="GO" id="GO:0016301">
    <property type="term" value="F:kinase activity"/>
    <property type="evidence" value="ECO:0007669"/>
    <property type="project" value="UniProtKB-KW"/>
</dbReference>
<keyword evidence="1 2" id="KW-0418">Kinase</keyword>
<reference evidence="2 3" key="1">
    <citation type="submission" date="2019-02" db="EMBL/GenBank/DDBJ databases">
        <title>Aquabacterium sp. strain KMB7.</title>
        <authorList>
            <person name="Chen W.-M."/>
        </authorList>
    </citation>
    <scope>NUCLEOTIDE SEQUENCE [LARGE SCALE GENOMIC DNA]</scope>
    <source>
        <strain evidence="2 3">KMB7</strain>
    </source>
</reference>
<dbReference type="Gene3D" id="3.30.420.40">
    <property type="match status" value="2"/>
</dbReference>
<dbReference type="UniPathway" id="UPA00544"/>
<comment type="similarity">
    <text evidence="1">Belongs to the anhydro-N-acetylmuramic acid kinase family.</text>
</comment>
<keyword evidence="1" id="KW-0119">Carbohydrate metabolism</keyword>
<keyword evidence="1" id="KW-0067">ATP-binding</keyword>
<sequence>MAQPQAFIGLMSGTSMDGVDGVLGLIGPDGQWLGSLAHAHQPFPEPLRQELMALNTPGADELNRAALASQALSVVYAEVVMALRQAQPDVPVQAAGAHGQTVRHRPELGYTLQLLAPALLAELSGVNVVADFRSRDVAAGGQGAPLVPIFHDALFGRPDAVVAGLNIGGISNISLLAPGQPPRGHDCGPGNVLMDLWVQAHRGLPYDADGAWAATGQVQADWLALALADPYFAQAAPKSTGRDLFHADWLQAWLARCGLPDAATQAARAADVQATLCELTAACCAADVLHGGAREVLVCGGGALNGHLMARLASKVQGAAPGTVVHTSAARQLPPMEVEAAAFAWLAWAHHAKRPGNVPAVTGARGPRVLGALYPA</sequence>
<comment type="catalytic activity">
    <reaction evidence="1">
        <text>1,6-anhydro-N-acetyl-beta-muramate + ATP + H2O = N-acetyl-D-muramate 6-phosphate + ADP + H(+)</text>
        <dbReference type="Rhea" id="RHEA:24952"/>
        <dbReference type="ChEBI" id="CHEBI:15377"/>
        <dbReference type="ChEBI" id="CHEBI:15378"/>
        <dbReference type="ChEBI" id="CHEBI:30616"/>
        <dbReference type="ChEBI" id="CHEBI:58690"/>
        <dbReference type="ChEBI" id="CHEBI:58722"/>
        <dbReference type="ChEBI" id="CHEBI:456216"/>
        <dbReference type="EC" id="2.7.1.170"/>
    </reaction>
</comment>
<dbReference type="EMBL" id="SIXI01000004">
    <property type="protein sequence ID" value="TBO30307.1"/>
    <property type="molecule type" value="Genomic_DNA"/>
</dbReference>
<proteinExistence type="inferred from homology"/>
<dbReference type="GO" id="GO:0009254">
    <property type="term" value="P:peptidoglycan turnover"/>
    <property type="evidence" value="ECO:0007669"/>
    <property type="project" value="UniProtKB-UniRule"/>
</dbReference>
<dbReference type="Pfam" id="PF03702">
    <property type="entry name" value="AnmK"/>
    <property type="match status" value="1"/>
</dbReference>
<accession>A0A4Q9GXH3</accession>
<dbReference type="NCBIfam" id="NF007139">
    <property type="entry name" value="PRK09585.1-3"/>
    <property type="match status" value="1"/>
</dbReference>
<dbReference type="InterPro" id="IPR005338">
    <property type="entry name" value="Anhydro_N_Ac-Mur_kinase"/>
</dbReference>
<dbReference type="InterPro" id="IPR043129">
    <property type="entry name" value="ATPase_NBD"/>
</dbReference>
<dbReference type="UniPathway" id="UPA00343"/>
<name>A0A4Q9GXH3_9BURK</name>
<dbReference type="PANTHER" id="PTHR30605">
    <property type="entry name" value="ANHYDRO-N-ACETYLMURAMIC ACID KINASE"/>
    <property type="match status" value="1"/>
</dbReference>
<organism evidence="2 3">
    <name type="scientific">Aquabacterium lacunae</name>
    <dbReference type="NCBI Taxonomy" id="2528630"/>
    <lineage>
        <taxon>Bacteria</taxon>
        <taxon>Pseudomonadati</taxon>
        <taxon>Pseudomonadota</taxon>
        <taxon>Betaproteobacteria</taxon>
        <taxon>Burkholderiales</taxon>
        <taxon>Aquabacterium</taxon>
    </lineage>
</organism>
<comment type="pathway">
    <text evidence="1">Cell wall biogenesis; peptidoglycan recycling.</text>
</comment>
<dbReference type="Proteomes" id="UP000292120">
    <property type="component" value="Unassembled WGS sequence"/>
</dbReference>
<dbReference type="RefSeq" id="WP_130968299.1">
    <property type="nucleotide sequence ID" value="NZ_SIXI01000004.1"/>
</dbReference>
<protein>
    <recommendedName>
        <fullName evidence="1">Anhydro-N-acetylmuramic acid kinase</fullName>
        <ecNumber evidence="1">2.7.1.170</ecNumber>
    </recommendedName>
    <alternativeName>
        <fullName evidence="1">AnhMurNAc kinase</fullName>
    </alternativeName>
</protein>
<comment type="caution">
    <text evidence="2">The sequence shown here is derived from an EMBL/GenBank/DDBJ whole genome shotgun (WGS) entry which is preliminary data.</text>
</comment>
<gene>
    <name evidence="1" type="primary">anmK</name>
    <name evidence="2" type="ORF">EYS42_11485</name>
</gene>
<dbReference type="PANTHER" id="PTHR30605:SF0">
    <property type="entry name" value="ANHYDRO-N-ACETYLMURAMIC ACID KINASE"/>
    <property type="match status" value="1"/>
</dbReference>
<dbReference type="HAMAP" id="MF_01270">
    <property type="entry name" value="AnhMurNAc_kinase"/>
    <property type="match status" value="1"/>
</dbReference>
<evidence type="ECO:0000313" key="3">
    <source>
        <dbReference type="Proteomes" id="UP000292120"/>
    </source>
</evidence>
<evidence type="ECO:0000256" key="1">
    <source>
        <dbReference type="HAMAP-Rule" id="MF_01270"/>
    </source>
</evidence>
<keyword evidence="1 2" id="KW-0808">Transferase</keyword>
<comment type="function">
    <text evidence="1">Catalyzes the specific phosphorylation of 1,6-anhydro-N-acetylmuramic acid (anhMurNAc) with the simultaneous cleavage of the 1,6-anhydro ring, generating MurNAc-6-P. Is required for the utilization of anhMurNAc either imported from the medium or derived from its own cell wall murein, and thus plays a role in cell wall recycling.</text>
</comment>
<keyword evidence="1" id="KW-0547">Nucleotide-binding</keyword>
<dbReference type="EC" id="2.7.1.170" evidence="1"/>